<evidence type="ECO:0000256" key="4">
    <source>
        <dbReference type="ARBA" id="ARBA00004496"/>
    </source>
</evidence>
<dbReference type="InterPro" id="IPR008279">
    <property type="entry name" value="PEP-util_enz_mobile_dom"/>
</dbReference>
<feature type="binding site" evidence="20">
    <location>
        <position position="432"/>
    </location>
    <ligand>
        <name>Mg(2+)</name>
        <dbReference type="ChEBI" id="CHEBI:18420"/>
    </ligand>
</feature>
<keyword evidence="10 17" id="KW-0762">Sugar transport</keyword>
<dbReference type="GO" id="GO:0016301">
    <property type="term" value="F:kinase activity"/>
    <property type="evidence" value="ECO:0007669"/>
    <property type="project" value="UniProtKB-KW"/>
</dbReference>
<dbReference type="Pfam" id="PF05524">
    <property type="entry name" value="PEP-utilisers_N"/>
    <property type="match status" value="1"/>
</dbReference>
<evidence type="ECO:0000256" key="19">
    <source>
        <dbReference type="PIRSR" id="PIRSR000732-2"/>
    </source>
</evidence>
<dbReference type="InterPro" id="IPR008731">
    <property type="entry name" value="PTS_EIN"/>
</dbReference>
<evidence type="ECO:0000256" key="20">
    <source>
        <dbReference type="PIRSR" id="PIRSR000732-3"/>
    </source>
</evidence>
<dbReference type="Gene3D" id="3.50.30.10">
    <property type="entry name" value="Phosphohistidine domain"/>
    <property type="match status" value="1"/>
</dbReference>
<keyword evidence="21" id="KW-0175">Coiled coil</keyword>
<proteinExistence type="inferred from homology"/>
<dbReference type="RefSeq" id="WP_227614618.1">
    <property type="nucleotide sequence ID" value="NZ_JAJEPR010000006.1"/>
</dbReference>
<dbReference type="PANTHER" id="PTHR46244">
    <property type="entry name" value="PHOSPHOENOLPYRUVATE-PROTEIN PHOSPHOTRANSFERASE"/>
    <property type="match status" value="1"/>
</dbReference>
<dbReference type="Gene3D" id="1.10.274.10">
    <property type="entry name" value="PtsI, HPr-binding domain"/>
    <property type="match status" value="1"/>
</dbReference>
<keyword evidence="9 17" id="KW-0963">Cytoplasm</keyword>
<reference evidence="25 26" key="1">
    <citation type="submission" date="2021-10" db="EMBL/GenBank/DDBJ databases">
        <title>Anaerobic single-cell dispensing facilitates the cultivation of human gut bacteria.</title>
        <authorList>
            <person name="Afrizal A."/>
        </authorList>
    </citation>
    <scope>NUCLEOTIDE SEQUENCE [LARGE SCALE GENOMIC DNA]</scope>
    <source>
        <strain evidence="25 26">CLA-AA-H277</strain>
    </source>
</reference>
<dbReference type="Pfam" id="PF02896">
    <property type="entry name" value="PEP-utilizers_C"/>
    <property type="match status" value="1"/>
</dbReference>
<dbReference type="InterPro" id="IPR023151">
    <property type="entry name" value="PEP_util_CS"/>
</dbReference>
<evidence type="ECO:0000256" key="15">
    <source>
        <dbReference type="ARBA" id="ARBA00022842"/>
    </source>
</evidence>
<organism evidence="25 26">
    <name type="scientific">Fusicatenibacter faecihominis</name>
    <dbReference type="NCBI Taxonomy" id="2881276"/>
    <lineage>
        <taxon>Bacteria</taxon>
        <taxon>Bacillati</taxon>
        <taxon>Bacillota</taxon>
        <taxon>Clostridia</taxon>
        <taxon>Lachnospirales</taxon>
        <taxon>Lachnospiraceae</taxon>
        <taxon>Fusicatenibacter</taxon>
    </lineage>
</organism>
<dbReference type="InterPro" id="IPR006318">
    <property type="entry name" value="PTS_EI-like"/>
</dbReference>
<dbReference type="SUPFAM" id="SSF47831">
    <property type="entry name" value="Enzyme I of the PEP:sugar phosphotransferase system HPr-binding (sub)domain"/>
    <property type="match status" value="1"/>
</dbReference>
<evidence type="ECO:0000256" key="17">
    <source>
        <dbReference type="PIRNR" id="PIRNR000732"/>
    </source>
</evidence>
<evidence type="ECO:0000256" key="11">
    <source>
        <dbReference type="ARBA" id="ARBA00022679"/>
    </source>
</evidence>
<dbReference type="AlphaFoldDB" id="A0AAE3J5M8"/>
<evidence type="ECO:0000256" key="10">
    <source>
        <dbReference type="ARBA" id="ARBA00022597"/>
    </source>
</evidence>
<feature type="domain" description="PEP-utilising enzyme C-terminal" evidence="23">
    <location>
        <begin position="252"/>
        <end position="541"/>
    </location>
</feature>
<evidence type="ECO:0000256" key="12">
    <source>
        <dbReference type="ARBA" id="ARBA00022683"/>
    </source>
</evidence>
<gene>
    <name evidence="25" type="primary">ptsP</name>
    <name evidence="25" type="ORF">LKD71_05155</name>
</gene>
<keyword evidence="14 17" id="KW-0418">Kinase</keyword>
<evidence type="ECO:0000256" key="14">
    <source>
        <dbReference type="ARBA" id="ARBA00022777"/>
    </source>
</evidence>
<dbReference type="InterPro" id="IPR040442">
    <property type="entry name" value="Pyrv_kinase-like_dom_sf"/>
</dbReference>
<keyword evidence="11 17" id="KW-0808">Transferase</keyword>
<feature type="binding site" evidence="19">
    <location>
        <position position="466"/>
    </location>
    <ligand>
        <name>phosphoenolpyruvate</name>
        <dbReference type="ChEBI" id="CHEBI:58702"/>
    </ligand>
</feature>
<comment type="caution">
    <text evidence="25">The sequence shown here is derived from an EMBL/GenBank/DDBJ whole genome shotgun (WGS) entry which is preliminary data.</text>
</comment>
<evidence type="ECO:0000256" key="8">
    <source>
        <dbReference type="ARBA" id="ARBA00022448"/>
    </source>
</evidence>
<dbReference type="Pfam" id="PF00391">
    <property type="entry name" value="PEP-utilizers"/>
    <property type="match status" value="1"/>
</dbReference>
<dbReference type="EC" id="2.7.3.9" evidence="6 17"/>
<dbReference type="PROSITE" id="PS00742">
    <property type="entry name" value="PEP_ENZYMES_2"/>
    <property type="match status" value="1"/>
</dbReference>
<evidence type="ECO:0000256" key="18">
    <source>
        <dbReference type="PIRSR" id="PIRSR000732-1"/>
    </source>
</evidence>
<feature type="active site" description="Tele-phosphohistidine intermediate" evidence="18">
    <location>
        <position position="188"/>
    </location>
</feature>
<evidence type="ECO:0000313" key="25">
    <source>
        <dbReference type="EMBL" id="MCC2189206.1"/>
    </source>
</evidence>
<dbReference type="InterPro" id="IPR036618">
    <property type="entry name" value="PtsI_HPr-bd_sf"/>
</dbReference>
<evidence type="ECO:0000259" key="24">
    <source>
        <dbReference type="Pfam" id="PF05524"/>
    </source>
</evidence>
<accession>A0AAE3J5M8</accession>
<keyword evidence="12 17" id="KW-0598">Phosphotransferase system</keyword>
<dbReference type="SUPFAM" id="SSF52009">
    <property type="entry name" value="Phosphohistidine domain"/>
    <property type="match status" value="1"/>
</dbReference>
<dbReference type="PRINTS" id="PR01736">
    <property type="entry name" value="PHPHTRNFRASE"/>
</dbReference>
<comment type="cofactor">
    <cofactor evidence="2 17 20">
        <name>Mg(2+)</name>
        <dbReference type="ChEBI" id="CHEBI:18420"/>
    </cofactor>
</comment>
<evidence type="ECO:0000256" key="21">
    <source>
        <dbReference type="SAM" id="Coils"/>
    </source>
</evidence>
<dbReference type="InterPro" id="IPR000121">
    <property type="entry name" value="PEP_util_C"/>
</dbReference>
<keyword evidence="8 17" id="KW-0813">Transport</keyword>
<dbReference type="InterPro" id="IPR015813">
    <property type="entry name" value="Pyrv/PenolPyrv_kinase-like_dom"/>
</dbReference>
<evidence type="ECO:0000256" key="2">
    <source>
        <dbReference type="ARBA" id="ARBA00001946"/>
    </source>
</evidence>
<evidence type="ECO:0000256" key="13">
    <source>
        <dbReference type="ARBA" id="ARBA00022723"/>
    </source>
</evidence>
<comment type="subcellular location">
    <subcellularLocation>
        <location evidence="4 17">Cytoplasm</location>
    </subcellularLocation>
</comment>
<evidence type="ECO:0000259" key="22">
    <source>
        <dbReference type="Pfam" id="PF00391"/>
    </source>
</evidence>
<evidence type="ECO:0000256" key="16">
    <source>
        <dbReference type="ARBA" id="ARBA00033235"/>
    </source>
</evidence>
<comment type="function">
    <text evidence="3 17">General (non sugar-specific) component of the phosphoenolpyruvate-dependent sugar phosphotransferase system (sugar PTS). This major carbohydrate active-transport system catalyzes the phosphorylation of incoming sugar substrates concomitantly with their translocation across the cell membrane. Enzyme I transfers the phosphoryl group from phosphoenolpyruvate (PEP) to the phosphoryl carrier protein (HPr).</text>
</comment>
<evidence type="ECO:0000256" key="5">
    <source>
        <dbReference type="ARBA" id="ARBA00007837"/>
    </source>
</evidence>
<dbReference type="GO" id="GO:0005737">
    <property type="term" value="C:cytoplasm"/>
    <property type="evidence" value="ECO:0007669"/>
    <property type="project" value="UniProtKB-SubCell"/>
</dbReference>
<feature type="active site" description="Proton donor" evidence="18">
    <location>
        <position position="503"/>
    </location>
</feature>
<comment type="similarity">
    <text evidence="5 17">Belongs to the PEP-utilizing enzyme family.</text>
</comment>
<dbReference type="InterPro" id="IPR024692">
    <property type="entry name" value="PTS_EI"/>
</dbReference>
<keyword evidence="15 17" id="KW-0460">Magnesium</keyword>
<feature type="binding site" evidence="19">
    <location>
        <position position="329"/>
    </location>
    <ligand>
        <name>phosphoenolpyruvate</name>
        <dbReference type="ChEBI" id="CHEBI:58702"/>
    </ligand>
</feature>
<dbReference type="Proteomes" id="UP001197875">
    <property type="component" value="Unassembled WGS sequence"/>
</dbReference>
<name>A0AAE3J5M8_9FIRM</name>
<feature type="domain" description="PEP-utilising enzyme mobile" evidence="22">
    <location>
        <begin position="152"/>
        <end position="222"/>
    </location>
</feature>
<feature type="binding site" evidence="19">
    <location>
        <position position="293"/>
    </location>
    <ligand>
        <name>phosphoenolpyruvate</name>
        <dbReference type="ChEBI" id="CHEBI:58702"/>
    </ligand>
</feature>
<keyword evidence="26" id="KW-1185">Reference proteome</keyword>
<dbReference type="GO" id="GO:0008965">
    <property type="term" value="F:phosphoenolpyruvate-protein phosphotransferase activity"/>
    <property type="evidence" value="ECO:0007669"/>
    <property type="project" value="UniProtKB-EC"/>
</dbReference>
<dbReference type="GO" id="GO:0046872">
    <property type="term" value="F:metal ion binding"/>
    <property type="evidence" value="ECO:0007669"/>
    <property type="project" value="UniProtKB-KW"/>
</dbReference>
<dbReference type="NCBIfam" id="TIGR01417">
    <property type="entry name" value="PTS_I_fam"/>
    <property type="match status" value="1"/>
</dbReference>
<dbReference type="InterPro" id="IPR036637">
    <property type="entry name" value="Phosphohistidine_dom_sf"/>
</dbReference>
<dbReference type="Gene3D" id="3.20.20.60">
    <property type="entry name" value="Phosphoenolpyruvate-binding domains"/>
    <property type="match status" value="1"/>
</dbReference>
<comment type="catalytic activity">
    <reaction evidence="1 17">
        <text>L-histidyl-[protein] + phosphoenolpyruvate = N(pros)-phospho-L-histidyl-[protein] + pyruvate</text>
        <dbReference type="Rhea" id="RHEA:23880"/>
        <dbReference type="Rhea" id="RHEA-COMP:9745"/>
        <dbReference type="Rhea" id="RHEA-COMP:9746"/>
        <dbReference type="ChEBI" id="CHEBI:15361"/>
        <dbReference type="ChEBI" id="CHEBI:29979"/>
        <dbReference type="ChEBI" id="CHEBI:58702"/>
        <dbReference type="ChEBI" id="CHEBI:64837"/>
        <dbReference type="EC" id="2.7.3.9"/>
    </reaction>
</comment>
<evidence type="ECO:0000256" key="9">
    <source>
        <dbReference type="ARBA" id="ARBA00022490"/>
    </source>
</evidence>
<feature type="binding site" evidence="20">
    <location>
        <position position="456"/>
    </location>
    <ligand>
        <name>Mg(2+)</name>
        <dbReference type="ChEBI" id="CHEBI:18420"/>
    </ligand>
</feature>
<evidence type="ECO:0000256" key="3">
    <source>
        <dbReference type="ARBA" id="ARBA00002728"/>
    </source>
</evidence>
<dbReference type="EMBL" id="JAJEPR010000006">
    <property type="protein sequence ID" value="MCC2189206.1"/>
    <property type="molecule type" value="Genomic_DNA"/>
</dbReference>
<dbReference type="GO" id="GO:0009401">
    <property type="term" value="P:phosphoenolpyruvate-dependent sugar phosphotransferase system"/>
    <property type="evidence" value="ECO:0007669"/>
    <property type="project" value="UniProtKB-KW"/>
</dbReference>
<feature type="coiled-coil region" evidence="21">
    <location>
        <begin position="33"/>
        <end position="60"/>
    </location>
</feature>
<feature type="domain" description="Phosphotransferase system enzyme I N-terminal" evidence="24">
    <location>
        <begin position="5"/>
        <end position="125"/>
    </location>
</feature>
<sequence length="542" mass="60844">MEQYKGRAIVQKIAAGRIWFYTKEEQSVKRYRVEDTEKEWKRYEAARDEAVRELNGLREKAVRELGEINAAIFEAHALMLEDRDYSDSVKNIIETQGVNAEYAVAATGDNFARMFSGMEDEYFRAKAADVQDISERVIGILSGRRKRKKMGKEPVIVVAEDLAPSETVQMDKSKVLGFVTRQGSSQSHTAILARTMNLPALIGVPVREEWDGKMAVLDGVNGLLYVDPDEETLENMRKLQKEEQERIRLLTEYKDQETVTKSGRRVRLCANVGSVSDVAGALQNGAEGIGLFRSEYLFLEADHCPTEEEQFQTYRLAVEMMAGKPVVIRTIDIGADKRAPYMEGEPFHLEQETNPAMGLRGIRLSLEKEELFKTQLRAILRAGAYGEVSILYPLITSVEEFKRAKALLKEVEEELADFGIPCGKVRQGVMIETPAAAVLSDLLAAEAEFFSIGTNDLSQYTMAVDRENPRTEEYFDSHHPALLRLIEYTVKNARAAGIPVGICGDLGSDESLTEFFVKVGVDELSVPPSRVLPLREKIRNID</sequence>
<evidence type="ECO:0000313" key="26">
    <source>
        <dbReference type="Proteomes" id="UP001197875"/>
    </source>
</evidence>
<evidence type="ECO:0000259" key="23">
    <source>
        <dbReference type="Pfam" id="PF02896"/>
    </source>
</evidence>
<keyword evidence="13 17" id="KW-0479">Metal-binding</keyword>
<dbReference type="PIRSF" id="PIRSF000732">
    <property type="entry name" value="PTS_enzyme_I"/>
    <property type="match status" value="1"/>
</dbReference>
<dbReference type="PANTHER" id="PTHR46244:SF3">
    <property type="entry name" value="PHOSPHOENOLPYRUVATE-PROTEIN PHOSPHOTRANSFERASE"/>
    <property type="match status" value="1"/>
</dbReference>
<evidence type="ECO:0000256" key="6">
    <source>
        <dbReference type="ARBA" id="ARBA00012232"/>
    </source>
</evidence>
<feature type="binding site" evidence="19">
    <location>
        <begin position="455"/>
        <end position="456"/>
    </location>
    <ligand>
        <name>phosphoenolpyruvate</name>
        <dbReference type="ChEBI" id="CHEBI:58702"/>
    </ligand>
</feature>
<dbReference type="InterPro" id="IPR050499">
    <property type="entry name" value="PEP-utilizing_PTS_enzyme"/>
</dbReference>
<evidence type="ECO:0000256" key="7">
    <source>
        <dbReference type="ARBA" id="ARBA00016544"/>
    </source>
</evidence>
<dbReference type="SUPFAM" id="SSF51621">
    <property type="entry name" value="Phosphoenolpyruvate/pyruvate domain"/>
    <property type="match status" value="1"/>
</dbReference>
<evidence type="ECO:0000256" key="1">
    <source>
        <dbReference type="ARBA" id="ARBA00000683"/>
    </source>
</evidence>
<protein>
    <recommendedName>
        <fullName evidence="7 17">Phosphoenolpyruvate-protein phosphotransferase</fullName>
        <ecNumber evidence="6 17">2.7.3.9</ecNumber>
    </recommendedName>
    <alternativeName>
        <fullName evidence="16 17">Phosphotransferase system, enzyme I</fullName>
    </alternativeName>
</protein>